<keyword evidence="9" id="KW-0349">Heme</keyword>
<dbReference type="PROSITE" id="PS00436">
    <property type="entry name" value="PEROXIDASE_2"/>
    <property type="match status" value="1"/>
</dbReference>
<feature type="site" description="Transition state stabilizer" evidence="24">
    <location>
        <position position="516"/>
    </location>
</feature>
<evidence type="ECO:0000256" key="10">
    <source>
        <dbReference type="ARBA" id="ARBA00022679"/>
    </source>
</evidence>
<dbReference type="GO" id="GO:0046872">
    <property type="term" value="F:metal ion binding"/>
    <property type="evidence" value="ECO:0007669"/>
    <property type="project" value="UniProtKB-KW"/>
</dbReference>
<feature type="binding site" evidence="23">
    <location>
        <position position="521"/>
    </location>
    <ligand>
        <name>Ca(2+)</name>
        <dbReference type="ChEBI" id="CHEBI:29108"/>
        <label>1</label>
    </ligand>
</feature>
<evidence type="ECO:0000256" key="26">
    <source>
        <dbReference type="PROSITE-ProRule" id="PRU10141"/>
    </source>
</evidence>
<feature type="compositionally biased region" description="Low complexity" evidence="27">
    <location>
        <begin position="79"/>
        <end position="101"/>
    </location>
</feature>
<dbReference type="PRINTS" id="PR00461">
    <property type="entry name" value="PLPEROXIDASE"/>
</dbReference>
<dbReference type="GO" id="GO:0051020">
    <property type="term" value="F:GTPase binding"/>
    <property type="evidence" value="ECO:0007669"/>
    <property type="project" value="UniProtKB-ARBA"/>
</dbReference>
<feature type="disulfide bond" evidence="25">
    <location>
        <begin position="565"/>
        <end position="746"/>
    </location>
</feature>
<dbReference type="SUPFAM" id="SSF56112">
    <property type="entry name" value="Protein kinase-like (PK-like)"/>
    <property type="match status" value="1"/>
</dbReference>
<comment type="catalytic activity">
    <reaction evidence="1">
        <text>2 a phenolic donor + H2O2 = 2 a phenolic radical donor + 2 H2O</text>
        <dbReference type="Rhea" id="RHEA:56136"/>
        <dbReference type="ChEBI" id="CHEBI:15377"/>
        <dbReference type="ChEBI" id="CHEBI:16240"/>
        <dbReference type="ChEBI" id="CHEBI:139520"/>
        <dbReference type="ChEBI" id="CHEBI:139521"/>
        <dbReference type="EC" id="1.11.1.7"/>
    </reaction>
</comment>
<feature type="binding site" evidence="23">
    <location>
        <position position="668"/>
    </location>
    <ligand>
        <name>Ca(2+)</name>
        <dbReference type="ChEBI" id="CHEBI:29108"/>
        <label>2</label>
    </ligand>
</feature>
<evidence type="ECO:0000313" key="31">
    <source>
        <dbReference type="Proteomes" id="UP000290289"/>
    </source>
</evidence>
<evidence type="ECO:0000256" key="12">
    <source>
        <dbReference type="ARBA" id="ARBA00022741"/>
    </source>
</evidence>
<evidence type="ECO:0000256" key="13">
    <source>
        <dbReference type="ARBA" id="ARBA00022777"/>
    </source>
</evidence>
<dbReference type="InterPro" id="IPR008271">
    <property type="entry name" value="Ser/Thr_kinase_AS"/>
</dbReference>
<dbReference type="SMART" id="SM00220">
    <property type="entry name" value="S_TKc"/>
    <property type="match status" value="1"/>
</dbReference>
<evidence type="ECO:0000256" key="8">
    <source>
        <dbReference type="ARBA" id="ARBA00022559"/>
    </source>
</evidence>
<evidence type="ECO:0000256" key="16">
    <source>
        <dbReference type="ARBA" id="ARBA00023004"/>
    </source>
</evidence>
<feature type="binding site" evidence="23">
    <location>
        <position position="533"/>
    </location>
    <ligand>
        <name>Ca(2+)</name>
        <dbReference type="ChEBI" id="CHEBI:29108"/>
        <label>1</label>
    </ligand>
</feature>
<keyword evidence="10" id="KW-0808">Transferase</keyword>
<evidence type="ECO:0000256" key="27">
    <source>
        <dbReference type="SAM" id="MobiDB-lite"/>
    </source>
</evidence>
<dbReference type="GO" id="GO:0020037">
    <property type="term" value="F:heme binding"/>
    <property type="evidence" value="ECO:0007669"/>
    <property type="project" value="InterPro"/>
</dbReference>
<feature type="region of interest" description="Disordered" evidence="27">
    <location>
        <begin position="75"/>
        <end position="101"/>
    </location>
</feature>
<evidence type="ECO:0000256" key="15">
    <source>
        <dbReference type="ARBA" id="ARBA00023002"/>
    </source>
</evidence>
<dbReference type="GO" id="GO:0006979">
    <property type="term" value="P:response to oxidative stress"/>
    <property type="evidence" value="ECO:0007669"/>
    <property type="project" value="InterPro"/>
</dbReference>
<evidence type="ECO:0000256" key="21">
    <source>
        <dbReference type="PIRSR" id="PIRSR600823-1"/>
    </source>
</evidence>
<dbReference type="SUPFAM" id="SSF48113">
    <property type="entry name" value="Heme-dependent peroxidases"/>
    <property type="match status" value="1"/>
</dbReference>
<dbReference type="Gene3D" id="1.10.520.10">
    <property type="match status" value="1"/>
</dbReference>
<dbReference type="Gene3D" id="1.10.510.10">
    <property type="entry name" value="Transferase(Phosphotransferase) domain 1"/>
    <property type="match status" value="1"/>
</dbReference>
<sequence length="750" mass="83298">MANGEVKGPYSSWGAGNEPKKLSLKVPDEISKVKQRKQRALLTSASAQDLRYIDMEKEKDDVQTPRGVLEACMRGFEPETSSSENSTTENSTTESSVHCSSSSSLSHWHKFFKQWGKRSLKRLVSFPPLGVPKISSRRRIGCARENPALNNISNFKSSLVNFTIAELQKATDNFNSENTIGKGGYSEVYKGRLKSGQLVAVKRLTKGTADEKTAGFLSELGTIAHVDHPNTAKLIGCCVEGGMHLVFELFSLGSLGSLLHGPKANELDWSKRYKIALGTADGLLYLHESCQRRIIHRDIKADNILLTEDFVPQICDFGLAKWLPKQWTHHNVPKSEGTFGYFAPEYFMHGIVDEKTDVYSFGVLLLELITGRPALDDLQKSLVLWAKPLLDNNEIKELVDPNIGDNYDRKEMDHMVLTAALCIEQSSILRPRMSQVVVLLRGDDYVSKCAKESKRRFLQRTYSEELSDAQEYNSTKYLGDLNRHKQSSCPPVNNIVISVLQQAIEKDPRVAASLIRLHFHDCFAQTTVRQYGEKGAKQREFSRGFEVIDEIKAKLEEACPLTVSCADIVALAARGSTVLSGGPDWVLPLGRRDSKTASVEISERNIPASKPDLSSLTAGFERQGLEETDLVALSGGHTIGFAKCLFVRQTRKSVCPRRDGDNTPAPLDFVSPTRFDNSYFKLILGGNGLLPSDQVLLTGNGRQAAELVKNYAANESLFFQQFAKSMVKMGNINPLTGLKGQVRKNCRRVN</sequence>
<evidence type="ECO:0000256" key="17">
    <source>
        <dbReference type="ARBA" id="ARBA00023157"/>
    </source>
</evidence>
<evidence type="ECO:0000256" key="3">
    <source>
        <dbReference type="ARBA" id="ARBA00004496"/>
    </source>
</evidence>
<dbReference type="Pfam" id="PF07714">
    <property type="entry name" value="PK_Tyr_Ser-Thr"/>
    <property type="match status" value="1"/>
</dbReference>
<dbReference type="InterPro" id="IPR000823">
    <property type="entry name" value="Peroxidase_pln"/>
</dbReference>
<dbReference type="Pfam" id="PF00141">
    <property type="entry name" value="peroxidase"/>
    <property type="match status" value="1"/>
</dbReference>
<feature type="region of interest" description="Disordered" evidence="27">
    <location>
        <begin position="1"/>
        <end position="25"/>
    </location>
</feature>
<dbReference type="GO" id="GO:0004674">
    <property type="term" value="F:protein serine/threonine kinase activity"/>
    <property type="evidence" value="ECO:0007669"/>
    <property type="project" value="UniProtKB-KW"/>
</dbReference>
<dbReference type="InterPro" id="IPR017441">
    <property type="entry name" value="Protein_kinase_ATP_BS"/>
</dbReference>
<dbReference type="InterPro" id="IPR019794">
    <property type="entry name" value="Peroxidases_AS"/>
</dbReference>
<dbReference type="InterPro" id="IPR046958">
    <property type="entry name" value="RBK1/2/STUNTED"/>
</dbReference>
<gene>
    <name evidence="30" type="ORF">DVH24_015253</name>
</gene>
<feature type="binding site" evidence="23">
    <location>
        <position position="638"/>
    </location>
    <ligand>
        <name>Ca(2+)</name>
        <dbReference type="ChEBI" id="CHEBI:29108"/>
        <label>2</label>
    </ligand>
</feature>
<keyword evidence="12 26" id="KW-0547">Nucleotide-binding</keyword>
<feature type="binding site" evidence="22">
    <location>
        <position position="607"/>
    </location>
    <ligand>
        <name>substrate</name>
    </ligand>
</feature>
<evidence type="ECO:0000256" key="24">
    <source>
        <dbReference type="PIRSR" id="PIRSR600823-4"/>
    </source>
</evidence>
<dbReference type="GO" id="GO:0042744">
    <property type="term" value="P:hydrogen peroxide catabolic process"/>
    <property type="evidence" value="ECO:0007669"/>
    <property type="project" value="InterPro"/>
</dbReference>
<dbReference type="Gene3D" id="3.30.200.20">
    <property type="entry name" value="Phosphorylase Kinase, domain 1"/>
    <property type="match status" value="1"/>
</dbReference>
<feature type="disulfide bond" evidence="25">
    <location>
        <begin position="489"/>
        <end position="559"/>
    </location>
</feature>
<evidence type="ECO:0000256" key="25">
    <source>
        <dbReference type="PIRSR" id="PIRSR600823-5"/>
    </source>
</evidence>
<feature type="binding site" description="axial binding residue" evidence="23">
    <location>
        <position position="637"/>
    </location>
    <ligand>
        <name>heme b</name>
        <dbReference type="ChEBI" id="CHEBI:60344"/>
    </ligand>
    <ligandPart>
        <name>Fe</name>
        <dbReference type="ChEBI" id="CHEBI:18248"/>
    </ligandPart>
</feature>
<dbReference type="InterPro" id="IPR000719">
    <property type="entry name" value="Prot_kinase_dom"/>
</dbReference>
<dbReference type="InterPro" id="IPR001245">
    <property type="entry name" value="Ser-Thr/Tyr_kinase_cat_dom"/>
</dbReference>
<keyword evidence="14 26" id="KW-0067">ATP-binding</keyword>
<name>A0A498K6J4_MALDO</name>
<protein>
    <submittedName>
        <fullName evidence="30">Uncharacterized protein</fullName>
    </submittedName>
</protein>
<evidence type="ECO:0000256" key="4">
    <source>
        <dbReference type="ARBA" id="ARBA00006873"/>
    </source>
</evidence>
<evidence type="ECO:0000313" key="30">
    <source>
        <dbReference type="EMBL" id="RXI01904.1"/>
    </source>
</evidence>
<evidence type="ECO:0000256" key="23">
    <source>
        <dbReference type="PIRSR" id="PIRSR600823-3"/>
    </source>
</evidence>
<dbReference type="InterPro" id="IPR011009">
    <property type="entry name" value="Kinase-like_dom_sf"/>
</dbReference>
<keyword evidence="7" id="KW-0597">Phosphoprotein</keyword>
<dbReference type="PANTHER" id="PTHR47987:SF14">
    <property type="entry name" value="RECEPTOR-LIKE CYTOSOLIC SERINE_THREONINE-PROTEIN KINASE RBK2"/>
    <property type="match status" value="1"/>
</dbReference>
<evidence type="ECO:0000256" key="20">
    <source>
        <dbReference type="ARBA" id="ARBA00063228"/>
    </source>
</evidence>
<dbReference type="PROSITE" id="PS00107">
    <property type="entry name" value="PROTEIN_KINASE_ATP"/>
    <property type="match status" value="1"/>
</dbReference>
<dbReference type="EMBL" id="RDQH01000330">
    <property type="protein sequence ID" value="RXI01904.1"/>
    <property type="molecule type" value="Genomic_DNA"/>
</dbReference>
<keyword evidence="6" id="KW-0723">Serine/threonine-protein kinase</keyword>
<dbReference type="PRINTS" id="PR00458">
    <property type="entry name" value="PEROXIDASE"/>
</dbReference>
<feature type="binding site" evidence="23">
    <location>
        <position position="676"/>
    </location>
    <ligand>
        <name>Ca(2+)</name>
        <dbReference type="ChEBI" id="CHEBI:29108"/>
        <label>2</label>
    </ligand>
</feature>
<dbReference type="GO" id="GO:0005524">
    <property type="term" value="F:ATP binding"/>
    <property type="evidence" value="ECO:0007669"/>
    <property type="project" value="UniProtKB-UniRule"/>
</dbReference>
<feature type="active site" description="Proton acceptor" evidence="21">
    <location>
        <position position="520"/>
    </location>
</feature>
<dbReference type="PROSITE" id="PS00435">
    <property type="entry name" value="PEROXIDASE_1"/>
    <property type="match status" value="1"/>
</dbReference>
<dbReference type="Gene3D" id="1.10.420.10">
    <property type="entry name" value="Peroxidase, domain 2"/>
    <property type="match status" value="1"/>
</dbReference>
<feature type="domain" description="Plant heme peroxidase family profile" evidence="29">
    <location>
        <begin position="482"/>
        <end position="750"/>
    </location>
</feature>
<dbReference type="PROSITE" id="PS50011">
    <property type="entry name" value="PROTEIN_KINASE_DOM"/>
    <property type="match status" value="1"/>
</dbReference>
<accession>A0A498K6J4</accession>
<evidence type="ECO:0000256" key="9">
    <source>
        <dbReference type="ARBA" id="ARBA00022617"/>
    </source>
</evidence>
<evidence type="ECO:0000256" key="14">
    <source>
        <dbReference type="ARBA" id="ARBA00022840"/>
    </source>
</evidence>
<dbReference type="InterPro" id="IPR033905">
    <property type="entry name" value="Secretory_peroxidase"/>
</dbReference>
<dbReference type="FunFam" id="3.30.200.20:FF:000389">
    <property type="entry name" value="Receptor-like cytosolic serine/threonine-protein kinase RBK1"/>
    <property type="match status" value="1"/>
</dbReference>
<evidence type="ECO:0000256" key="2">
    <source>
        <dbReference type="ARBA" id="ARBA00002322"/>
    </source>
</evidence>
<evidence type="ECO:0000256" key="19">
    <source>
        <dbReference type="ARBA" id="ARBA00048679"/>
    </source>
</evidence>
<dbReference type="Proteomes" id="UP000290289">
    <property type="component" value="Chromosome 4"/>
</dbReference>
<organism evidence="30 31">
    <name type="scientific">Malus domestica</name>
    <name type="common">Apple</name>
    <name type="synonym">Pyrus malus</name>
    <dbReference type="NCBI Taxonomy" id="3750"/>
    <lineage>
        <taxon>Eukaryota</taxon>
        <taxon>Viridiplantae</taxon>
        <taxon>Streptophyta</taxon>
        <taxon>Embryophyta</taxon>
        <taxon>Tracheophyta</taxon>
        <taxon>Spermatophyta</taxon>
        <taxon>Magnoliopsida</taxon>
        <taxon>eudicotyledons</taxon>
        <taxon>Gunneridae</taxon>
        <taxon>Pentapetalae</taxon>
        <taxon>rosids</taxon>
        <taxon>fabids</taxon>
        <taxon>Rosales</taxon>
        <taxon>Rosaceae</taxon>
        <taxon>Amygdaloideae</taxon>
        <taxon>Maleae</taxon>
        <taxon>Malus</taxon>
    </lineage>
</organism>
<comment type="similarity">
    <text evidence="4">Belongs to the peroxidase family. Ascorbate peroxidase subfamily.</text>
</comment>
<comment type="subunit">
    <text evidence="20">Interacts with ARAC5 and ARAC10.</text>
</comment>
<comment type="cofactor">
    <cofactor evidence="23">
        <name>Ca(2+)</name>
        <dbReference type="ChEBI" id="CHEBI:29108"/>
    </cofactor>
    <text evidence="23">Binds 2 calcium ions per subunit.</text>
</comment>
<keyword evidence="16 23" id="KW-0408">Iron</keyword>
<keyword evidence="31" id="KW-1185">Reference proteome</keyword>
<evidence type="ECO:0000259" key="28">
    <source>
        <dbReference type="PROSITE" id="PS50011"/>
    </source>
</evidence>
<comment type="subcellular location">
    <subcellularLocation>
        <location evidence="3">Cytoplasm</location>
    </subcellularLocation>
</comment>
<keyword evidence="5" id="KW-0963">Cytoplasm</keyword>
<evidence type="ECO:0000256" key="22">
    <source>
        <dbReference type="PIRSR" id="PIRSR600823-2"/>
    </source>
</evidence>
<dbReference type="FunFam" id="1.10.510.10:FF:000335">
    <property type="entry name" value="receptor-like cytosolic serine/threonine-protein kinase RBK2"/>
    <property type="match status" value="1"/>
</dbReference>
<dbReference type="InterPro" id="IPR010255">
    <property type="entry name" value="Haem_peroxidase_sf"/>
</dbReference>
<feature type="binding site" evidence="26">
    <location>
        <position position="202"/>
    </location>
    <ligand>
        <name>ATP</name>
        <dbReference type="ChEBI" id="CHEBI:30616"/>
    </ligand>
</feature>
<evidence type="ECO:0000256" key="7">
    <source>
        <dbReference type="ARBA" id="ARBA00022553"/>
    </source>
</evidence>
<evidence type="ECO:0000256" key="5">
    <source>
        <dbReference type="ARBA" id="ARBA00022490"/>
    </source>
</evidence>
<dbReference type="STRING" id="3750.A0A498K6J4"/>
<evidence type="ECO:0000256" key="18">
    <source>
        <dbReference type="ARBA" id="ARBA00047899"/>
    </source>
</evidence>
<dbReference type="GO" id="GO:0140825">
    <property type="term" value="F:lactoperoxidase activity"/>
    <property type="evidence" value="ECO:0007669"/>
    <property type="project" value="UniProtKB-EC"/>
</dbReference>
<evidence type="ECO:0000259" key="29">
    <source>
        <dbReference type="PROSITE" id="PS50873"/>
    </source>
</evidence>
<feature type="disulfide bond" evidence="25">
    <location>
        <begin position="644"/>
        <end position="655"/>
    </location>
</feature>
<keyword evidence="15" id="KW-0560">Oxidoreductase</keyword>
<keyword evidence="13" id="KW-0418">Kinase</keyword>
<dbReference type="GO" id="GO:0106310">
    <property type="term" value="F:protein serine kinase activity"/>
    <property type="evidence" value="ECO:0007669"/>
    <property type="project" value="RHEA"/>
</dbReference>
<comment type="catalytic activity">
    <reaction evidence="19">
        <text>L-seryl-[protein] + ATP = O-phospho-L-seryl-[protein] + ADP + H(+)</text>
        <dbReference type="Rhea" id="RHEA:17989"/>
        <dbReference type="Rhea" id="RHEA-COMP:9863"/>
        <dbReference type="Rhea" id="RHEA-COMP:11604"/>
        <dbReference type="ChEBI" id="CHEBI:15378"/>
        <dbReference type="ChEBI" id="CHEBI:29999"/>
        <dbReference type="ChEBI" id="CHEBI:30616"/>
        <dbReference type="ChEBI" id="CHEBI:83421"/>
        <dbReference type="ChEBI" id="CHEBI:456216"/>
        <dbReference type="EC" id="2.7.11.1"/>
    </reaction>
</comment>
<comment type="function">
    <text evidence="2">Removal of H(2)O(2), oxidation of toxic reductants, biosynthesis and degradation of lignin, suberization, auxin catabolism, response to environmental stresses such as wounding, pathogen attack and oxidative stress. These functions might be dependent on each isozyme/isoform in each plant tissue.</text>
</comment>
<feature type="domain" description="Protein kinase" evidence="28">
    <location>
        <begin position="174"/>
        <end position="523"/>
    </location>
</feature>
<reference evidence="30 31" key="1">
    <citation type="submission" date="2018-10" db="EMBL/GenBank/DDBJ databases">
        <title>A high-quality apple genome assembly.</title>
        <authorList>
            <person name="Hu J."/>
        </authorList>
    </citation>
    <scope>NUCLEOTIDE SEQUENCE [LARGE SCALE GENOMIC DNA]</scope>
    <source>
        <strain evidence="31">cv. HFTH1</strain>
        <tissue evidence="30">Young leaf</tissue>
    </source>
</reference>
<keyword evidence="8" id="KW-0575">Peroxidase</keyword>
<dbReference type="InterPro" id="IPR002016">
    <property type="entry name" value="Haem_peroxidase"/>
</dbReference>
<keyword evidence="23" id="KW-0106">Calcium</keyword>
<dbReference type="AlphaFoldDB" id="A0A498K6J4"/>
<comment type="catalytic activity">
    <reaction evidence="18">
        <text>L-threonyl-[protein] + ATP = O-phospho-L-threonyl-[protein] + ADP + H(+)</text>
        <dbReference type="Rhea" id="RHEA:46608"/>
        <dbReference type="Rhea" id="RHEA-COMP:11060"/>
        <dbReference type="Rhea" id="RHEA-COMP:11605"/>
        <dbReference type="ChEBI" id="CHEBI:15378"/>
        <dbReference type="ChEBI" id="CHEBI:30013"/>
        <dbReference type="ChEBI" id="CHEBI:30616"/>
        <dbReference type="ChEBI" id="CHEBI:61977"/>
        <dbReference type="ChEBI" id="CHEBI:456216"/>
        <dbReference type="EC" id="2.7.11.1"/>
    </reaction>
</comment>
<proteinExistence type="inferred from homology"/>
<dbReference type="CDD" id="cd00693">
    <property type="entry name" value="secretory_peroxidase"/>
    <property type="match status" value="1"/>
</dbReference>
<dbReference type="InterPro" id="IPR019793">
    <property type="entry name" value="Peroxidases_heam-ligand_BS"/>
</dbReference>
<evidence type="ECO:0000256" key="1">
    <source>
        <dbReference type="ARBA" id="ARBA00000189"/>
    </source>
</evidence>
<dbReference type="PROSITE" id="PS00108">
    <property type="entry name" value="PROTEIN_KINASE_ST"/>
    <property type="match status" value="1"/>
</dbReference>
<keyword evidence="11 23" id="KW-0479">Metal-binding</keyword>
<comment type="caution">
    <text evidence="30">The sequence shown here is derived from an EMBL/GenBank/DDBJ whole genome shotgun (WGS) entry which is preliminary data.</text>
</comment>
<dbReference type="PROSITE" id="PS50873">
    <property type="entry name" value="PEROXIDASE_4"/>
    <property type="match status" value="1"/>
</dbReference>
<comment type="cofactor">
    <cofactor evidence="23">
        <name>heme b</name>
        <dbReference type="ChEBI" id="CHEBI:60344"/>
    </cofactor>
    <text evidence="23">Binds 1 heme b (iron(II)-protoporphyrin IX) group per subunit.</text>
</comment>
<evidence type="ECO:0000256" key="11">
    <source>
        <dbReference type="ARBA" id="ARBA00022723"/>
    </source>
</evidence>
<dbReference type="PANTHER" id="PTHR47987">
    <property type="entry name" value="OS08G0249100 PROTEIN"/>
    <property type="match status" value="1"/>
</dbReference>
<dbReference type="GO" id="GO:0005737">
    <property type="term" value="C:cytoplasm"/>
    <property type="evidence" value="ECO:0007669"/>
    <property type="project" value="UniProtKB-SubCell"/>
</dbReference>
<keyword evidence="17 25" id="KW-1015">Disulfide bond</keyword>
<evidence type="ECO:0000256" key="6">
    <source>
        <dbReference type="ARBA" id="ARBA00022527"/>
    </source>
</evidence>